<dbReference type="Proteomes" id="UP000240009">
    <property type="component" value="Unassembled WGS sequence"/>
</dbReference>
<dbReference type="Gene3D" id="3.40.390.70">
    <property type="match status" value="1"/>
</dbReference>
<feature type="chain" id="PRO_5015530051" evidence="1">
    <location>
        <begin position="17"/>
        <end position="260"/>
    </location>
</feature>
<comment type="caution">
    <text evidence="2">The sequence shown here is derived from an EMBL/GenBank/DDBJ whole genome shotgun (WGS) entry which is preliminary data.</text>
</comment>
<name>A0A2S8GBL2_9BACT</name>
<sequence length="260" mass="29868">MLFACFVAAFISPAVAENLTVAEVLKPAELGDRYVFELKCARDPFSVKCTYGTIKGDGVNEEQLVEYLKVFLPEIKLYPSQCFQKAKVRNIILCNGLKFDGQKRSAIPDWENDTLYYDVVYWEPVEYKQLVIHHELFHMVDVHDDGRLYQDDAWKRLLPETFKYGNGGRNAMGDKTMSLLTDDVSGFVTKYSTTGVEEDKAETFAHMILHPRYLAKRAQSEGLLEAKMFQTKRLLKQFCPEMGDDFWKQAASISRPDDMN</sequence>
<keyword evidence="1" id="KW-0732">Signal</keyword>
<reference evidence="2 3" key="1">
    <citation type="submission" date="2018-02" db="EMBL/GenBank/DDBJ databases">
        <title>Comparative genomes isolates from brazilian mangrove.</title>
        <authorList>
            <person name="Araujo J.E."/>
            <person name="Taketani R.G."/>
            <person name="Silva M.C.P."/>
            <person name="Loureco M.V."/>
            <person name="Andreote F.D."/>
        </authorList>
    </citation>
    <scope>NUCLEOTIDE SEQUENCE [LARGE SCALE GENOMIC DNA]</scope>
    <source>
        <strain evidence="2 3">HEX-2 MGV</strain>
    </source>
</reference>
<evidence type="ECO:0000313" key="3">
    <source>
        <dbReference type="Proteomes" id="UP000240009"/>
    </source>
</evidence>
<evidence type="ECO:0000256" key="1">
    <source>
        <dbReference type="SAM" id="SignalP"/>
    </source>
</evidence>
<feature type="signal peptide" evidence="1">
    <location>
        <begin position="1"/>
        <end position="16"/>
    </location>
</feature>
<accession>A0A2S8GBL2</accession>
<organism evidence="2 3">
    <name type="scientific">Blastopirellula marina</name>
    <dbReference type="NCBI Taxonomy" id="124"/>
    <lineage>
        <taxon>Bacteria</taxon>
        <taxon>Pseudomonadati</taxon>
        <taxon>Planctomycetota</taxon>
        <taxon>Planctomycetia</taxon>
        <taxon>Pirellulales</taxon>
        <taxon>Pirellulaceae</taxon>
        <taxon>Blastopirellula</taxon>
    </lineage>
</organism>
<protein>
    <submittedName>
        <fullName evidence="2">Uncharacterized protein</fullName>
    </submittedName>
</protein>
<dbReference type="EMBL" id="PUIA01000001">
    <property type="protein sequence ID" value="PQO41845.1"/>
    <property type="molecule type" value="Genomic_DNA"/>
</dbReference>
<evidence type="ECO:0000313" key="2">
    <source>
        <dbReference type="EMBL" id="PQO41845.1"/>
    </source>
</evidence>
<gene>
    <name evidence="2" type="ORF">C5Y96_00285</name>
</gene>
<proteinExistence type="predicted"/>
<dbReference type="AlphaFoldDB" id="A0A2S8GBL2"/>